<evidence type="ECO:0000256" key="1">
    <source>
        <dbReference type="ARBA" id="ARBA00004123"/>
    </source>
</evidence>
<keyword evidence="5 6" id="KW-0539">Nucleus</keyword>
<evidence type="ECO:0000256" key="2">
    <source>
        <dbReference type="ARBA" id="ARBA00005389"/>
    </source>
</evidence>
<evidence type="ECO:0000256" key="4">
    <source>
        <dbReference type="ARBA" id="ARBA00023163"/>
    </source>
</evidence>
<keyword evidence="3 6" id="KW-0805">Transcription regulation</keyword>
<comment type="subunit">
    <text evidence="6">Component of the Mediator complex.</text>
</comment>
<accession>A0A2H9TJQ2</accession>
<comment type="caution">
    <text evidence="7">The sequence shown here is derived from an EMBL/GenBank/DDBJ whole genome shotgun (WGS) entry which is preliminary data.</text>
</comment>
<keyword evidence="4 6" id="KW-0804">Transcription</keyword>
<keyword evidence="8" id="KW-1185">Reference proteome</keyword>
<dbReference type="GO" id="GO:0016592">
    <property type="term" value="C:mediator complex"/>
    <property type="evidence" value="ECO:0007669"/>
    <property type="project" value="InterPro"/>
</dbReference>
<proteinExistence type="inferred from homology"/>
<dbReference type="AlphaFoldDB" id="A0A2H9TJQ2"/>
<evidence type="ECO:0000256" key="3">
    <source>
        <dbReference type="ARBA" id="ARBA00023015"/>
    </source>
</evidence>
<comment type="function">
    <text evidence="6">Component of the Mediator complex, a coactivator involved in the regulated transcription of nearly all RNA polymerase II-dependent genes. Mediator functions as a bridge to convey information from gene-specific regulatory proteins to the basal RNA polymerase II transcription machinery. Mediator is recruited to promoters by direct interactions with regulatory proteins and serves as a scaffold for the assembly of a functional preinitiation complex with RNA polymerase II and the general transcription factors.</text>
</comment>
<keyword evidence="6" id="KW-0010">Activator</keyword>
<evidence type="ECO:0000256" key="6">
    <source>
        <dbReference type="RuleBase" id="RU364146"/>
    </source>
</evidence>
<dbReference type="EMBL" id="MTSL01000150">
    <property type="protein sequence ID" value="PJF17965.1"/>
    <property type="molecule type" value="Genomic_DNA"/>
</dbReference>
<evidence type="ECO:0000313" key="7">
    <source>
        <dbReference type="EMBL" id="PJF17965.1"/>
    </source>
</evidence>
<dbReference type="GO" id="GO:0003712">
    <property type="term" value="F:transcription coregulator activity"/>
    <property type="evidence" value="ECO:0007669"/>
    <property type="project" value="InterPro"/>
</dbReference>
<comment type="similarity">
    <text evidence="2 6">Belongs to the Mediator complex subunit 10 family.</text>
</comment>
<evidence type="ECO:0000256" key="5">
    <source>
        <dbReference type="ARBA" id="ARBA00023242"/>
    </source>
</evidence>
<name>A0A2H9TJQ2_9FUNG</name>
<sequence length="145" mass="16425">MESVELAEELTKRLGVLICDFKDDGASQPQLETTLHEYVALLAKLSKIEDRTPIPLALLQHIDSGRHPDSYLQQRLVAVQEESKRAHGKDVVLMQFREELRATLAEDAQGEFKAVLQTMERKPKLVKLSMPTHLIPGDEEEIIDI</sequence>
<evidence type="ECO:0000313" key="8">
    <source>
        <dbReference type="Proteomes" id="UP000240830"/>
    </source>
</evidence>
<organism evidence="7 8">
    <name type="scientific">Paramicrosporidium saccamoebae</name>
    <dbReference type="NCBI Taxonomy" id="1246581"/>
    <lineage>
        <taxon>Eukaryota</taxon>
        <taxon>Fungi</taxon>
        <taxon>Fungi incertae sedis</taxon>
        <taxon>Cryptomycota</taxon>
        <taxon>Cryptomycota incertae sedis</taxon>
        <taxon>Paramicrosporidium</taxon>
    </lineage>
</organism>
<dbReference type="Pfam" id="PF09748">
    <property type="entry name" value="Med10"/>
    <property type="match status" value="1"/>
</dbReference>
<gene>
    <name evidence="6" type="primary">MED10</name>
    <name evidence="7" type="ORF">PSACC_02270</name>
</gene>
<comment type="subcellular location">
    <subcellularLocation>
        <location evidence="1 6">Nucleus</location>
    </subcellularLocation>
</comment>
<protein>
    <recommendedName>
        <fullName evidence="6">Mediator of RNA polymerase II transcription subunit 10</fullName>
    </recommendedName>
    <alternativeName>
        <fullName evidence="6">Mediator complex subunit 10</fullName>
    </alternativeName>
</protein>
<dbReference type="GO" id="GO:0006357">
    <property type="term" value="P:regulation of transcription by RNA polymerase II"/>
    <property type="evidence" value="ECO:0007669"/>
    <property type="project" value="InterPro"/>
</dbReference>
<dbReference type="InterPro" id="IPR019145">
    <property type="entry name" value="Mediator_Med10"/>
</dbReference>
<dbReference type="Proteomes" id="UP000240830">
    <property type="component" value="Unassembled WGS sequence"/>
</dbReference>
<reference evidence="7 8" key="1">
    <citation type="submission" date="2016-10" db="EMBL/GenBank/DDBJ databases">
        <title>The genome of Paramicrosporidium saccamoebae is the missing link in understanding Cryptomycota and Microsporidia evolution.</title>
        <authorList>
            <person name="Quandt C.A."/>
            <person name="Beaudet D."/>
            <person name="Corsaro D."/>
            <person name="Michel R."/>
            <person name="Corradi N."/>
            <person name="James T."/>
        </authorList>
    </citation>
    <scope>NUCLEOTIDE SEQUENCE [LARGE SCALE GENOMIC DNA]</scope>
    <source>
        <strain evidence="7 8">KSL3</strain>
    </source>
</reference>